<dbReference type="PANTHER" id="PTHR30055">
    <property type="entry name" value="HTH-TYPE TRANSCRIPTIONAL REGULATOR RUTR"/>
    <property type="match status" value="1"/>
</dbReference>
<proteinExistence type="predicted"/>
<feature type="DNA-binding region" description="H-T-H motif" evidence="2">
    <location>
        <begin position="61"/>
        <end position="80"/>
    </location>
</feature>
<name>A0A150QSS5_SORCE</name>
<protein>
    <submittedName>
        <fullName evidence="6">TetR family transcriptional regulator</fullName>
    </submittedName>
</protein>
<dbReference type="Proteomes" id="UP000075260">
    <property type="component" value="Unassembled WGS sequence"/>
</dbReference>
<keyword evidence="1 2" id="KW-0238">DNA-binding</keyword>
<dbReference type="GO" id="GO:0003700">
    <property type="term" value="F:DNA-binding transcription factor activity"/>
    <property type="evidence" value="ECO:0007669"/>
    <property type="project" value="TreeGrafter"/>
</dbReference>
<dbReference type="GO" id="GO:0000976">
    <property type="term" value="F:transcription cis-regulatory region binding"/>
    <property type="evidence" value="ECO:0007669"/>
    <property type="project" value="TreeGrafter"/>
</dbReference>
<keyword evidence="4" id="KW-1133">Transmembrane helix</keyword>
<reference evidence="6 7" key="1">
    <citation type="submission" date="2014-02" db="EMBL/GenBank/DDBJ databases">
        <title>The small core and large imbalanced accessory genome model reveals a collaborative survival strategy of Sorangium cellulosum strains in nature.</title>
        <authorList>
            <person name="Han K."/>
            <person name="Peng R."/>
            <person name="Blom J."/>
            <person name="Li Y.-Z."/>
        </authorList>
    </citation>
    <scope>NUCLEOTIDE SEQUENCE [LARGE SCALE GENOMIC DNA]</scope>
    <source>
        <strain evidence="6 7">So0008-312</strain>
    </source>
</reference>
<dbReference type="InterPro" id="IPR036271">
    <property type="entry name" value="Tet_transcr_reg_TetR-rel_C_sf"/>
</dbReference>
<gene>
    <name evidence="6" type="ORF">BE15_26945</name>
</gene>
<keyword evidence="4" id="KW-0472">Membrane</keyword>
<dbReference type="InterPro" id="IPR001647">
    <property type="entry name" value="HTH_TetR"/>
</dbReference>
<comment type="caution">
    <text evidence="6">The sequence shown here is derived from an EMBL/GenBank/DDBJ whole genome shotgun (WGS) entry which is preliminary data.</text>
</comment>
<evidence type="ECO:0000256" key="4">
    <source>
        <dbReference type="SAM" id="Phobius"/>
    </source>
</evidence>
<evidence type="ECO:0000313" key="7">
    <source>
        <dbReference type="Proteomes" id="UP000075260"/>
    </source>
</evidence>
<feature type="region of interest" description="Disordered" evidence="3">
    <location>
        <begin position="1"/>
        <end position="40"/>
    </location>
</feature>
<dbReference type="EMBL" id="JEMA01000364">
    <property type="protein sequence ID" value="KYF71000.1"/>
    <property type="molecule type" value="Genomic_DNA"/>
</dbReference>
<dbReference type="SUPFAM" id="SSF46689">
    <property type="entry name" value="Homeodomain-like"/>
    <property type="match status" value="1"/>
</dbReference>
<dbReference type="PANTHER" id="PTHR30055:SF226">
    <property type="entry name" value="HTH-TYPE TRANSCRIPTIONAL REGULATOR PKSA"/>
    <property type="match status" value="1"/>
</dbReference>
<dbReference type="SUPFAM" id="SSF48498">
    <property type="entry name" value="Tetracyclin repressor-like, C-terminal domain"/>
    <property type="match status" value="1"/>
</dbReference>
<feature type="domain" description="HTH tetR-type" evidence="5">
    <location>
        <begin position="38"/>
        <end position="98"/>
    </location>
</feature>
<dbReference type="Pfam" id="PF00440">
    <property type="entry name" value="TetR_N"/>
    <property type="match status" value="1"/>
</dbReference>
<dbReference type="InterPro" id="IPR009057">
    <property type="entry name" value="Homeodomain-like_sf"/>
</dbReference>
<dbReference type="InterPro" id="IPR050109">
    <property type="entry name" value="HTH-type_TetR-like_transc_reg"/>
</dbReference>
<keyword evidence="4" id="KW-0812">Transmembrane</keyword>
<feature type="transmembrane region" description="Helical" evidence="4">
    <location>
        <begin position="190"/>
        <end position="211"/>
    </location>
</feature>
<evidence type="ECO:0000256" key="2">
    <source>
        <dbReference type="PROSITE-ProRule" id="PRU00335"/>
    </source>
</evidence>
<dbReference type="RefSeq" id="WP_061607252.1">
    <property type="nucleotide sequence ID" value="NZ_JEMA01000364.1"/>
</dbReference>
<evidence type="ECO:0000256" key="3">
    <source>
        <dbReference type="SAM" id="MobiDB-lite"/>
    </source>
</evidence>
<accession>A0A150QSS5</accession>
<dbReference type="OrthoDB" id="5394806at2"/>
<organism evidence="6 7">
    <name type="scientific">Sorangium cellulosum</name>
    <name type="common">Polyangium cellulosum</name>
    <dbReference type="NCBI Taxonomy" id="56"/>
    <lineage>
        <taxon>Bacteria</taxon>
        <taxon>Pseudomonadati</taxon>
        <taxon>Myxococcota</taxon>
        <taxon>Polyangia</taxon>
        <taxon>Polyangiales</taxon>
        <taxon>Polyangiaceae</taxon>
        <taxon>Sorangium</taxon>
    </lineage>
</organism>
<dbReference type="Gene3D" id="1.10.357.10">
    <property type="entry name" value="Tetracycline Repressor, domain 2"/>
    <property type="match status" value="1"/>
</dbReference>
<evidence type="ECO:0000313" key="6">
    <source>
        <dbReference type="EMBL" id="KYF71000.1"/>
    </source>
</evidence>
<evidence type="ECO:0000256" key="1">
    <source>
        <dbReference type="ARBA" id="ARBA00023125"/>
    </source>
</evidence>
<dbReference type="PRINTS" id="PR00455">
    <property type="entry name" value="HTHTETR"/>
</dbReference>
<sequence length="228" mass="24531">MSKVSAGGAKRRKGPASPATPTPATPAPGRGGRAQQKLDTRRRIRDAAWALFTELGYDGTTTKAVAERAEVATGTVFVHARDKADLLMLVMHDRIATTVDAAFEALPRKEPLLPQLLHVFQRLFAMYGEQPLVSQAFVKAFPGASGPNGERMNALTFAFLHRIAALVRDAQARGEVGRDIDPLAAAHNVFALYFAALLSWLSGFVTLGVALDPVLKNALALQHRGLRA</sequence>
<evidence type="ECO:0000259" key="5">
    <source>
        <dbReference type="PROSITE" id="PS50977"/>
    </source>
</evidence>
<dbReference type="AlphaFoldDB" id="A0A150QSS5"/>
<dbReference type="PROSITE" id="PS50977">
    <property type="entry name" value="HTH_TETR_2"/>
    <property type="match status" value="1"/>
</dbReference>